<evidence type="ECO:0000256" key="1">
    <source>
        <dbReference type="SAM" id="MobiDB-lite"/>
    </source>
</evidence>
<name>G7DSB9_MIXOS</name>
<dbReference type="InParanoid" id="G7DSB9"/>
<organism evidence="2 3">
    <name type="scientific">Mixia osmundae (strain CBS 9802 / IAM 14324 / JCM 22182 / KY 12970)</name>
    <dbReference type="NCBI Taxonomy" id="764103"/>
    <lineage>
        <taxon>Eukaryota</taxon>
        <taxon>Fungi</taxon>
        <taxon>Dikarya</taxon>
        <taxon>Basidiomycota</taxon>
        <taxon>Pucciniomycotina</taxon>
        <taxon>Mixiomycetes</taxon>
        <taxon>Mixiales</taxon>
        <taxon>Mixiaceae</taxon>
        <taxon>Mixia</taxon>
    </lineage>
</organism>
<dbReference type="RefSeq" id="XP_014566605.1">
    <property type="nucleotide sequence ID" value="XM_014711119.1"/>
</dbReference>
<feature type="region of interest" description="Disordered" evidence="1">
    <location>
        <begin position="414"/>
        <end position="436"/>
    </location>
</feature>
<reference evidence="2 3" key="1">
    <citation type="journal article" date="2011" name="J. Gen. Appl. Microbiol.">
        <title>Draft genome sequencing of the enigmatic basidiomycete Mixia osmundae.</title>
        <authorList>
            <person name="Nishida H."/>
            <person name="Nagatsuka Y."/>
            <person name="Sugiyama J."/>
        </authorList>
    </citation>
    <scope>NUCLEOTIDE SEQUENCE [LARGE SCALE GENOMIC DNA]</scope>
    <source>
        <strain evidence="3">CBS 9802 / IAM 14324 / JCM 22182 / KY 12970</strain>
    </source>
</reference>
<feature type="region of interest" description="Disordered" evidence="1">
    <location>
        <begin position="231"/>
        <end position="320"/>
    </location>
</feature>
<proteinExistence type="predicted"/>
<feature type="compositionally biased region" description="Basic and acidic residues" evidence="1">
    <location>
        <begin position="309"/>
        <end position="320"/>
    </location>
</feature>
<comment type="caution">
    <text evidence="2">The sequence shown here is derived from an EMBL/GenBank/DDBJ whole genome shotgun (WGS) entry which is preliminary data.</text>
</comment>
<evidence type="ECO:0000313" key="3">
    <source>
        <dbReference type="Proteomes" id="UP000009131"/>
    </source>
</evidence>
<gene>
    <name evidence="2" type="primary">Mo00120</name>
    <name evidence="2" type="ORF">E5Q_00120</name>
</gene>
<dbReference type="Proteomes" id="UP000009131">
    <property type="component" value="Unassembled WGS sequence"/>
</dbReference>
<feature type="region of interest" description="Disordered" evidence="1">
    <location>
        <begin position="341"/>
        <end position="398"/>
    </location>
</feature>
<dbReference type="HOGENOM" id="CLU_403363_0_0_1"/>
<keyword evidence="3" id="KW-1185">Reference proteome</keyword>
<feature type="region of interest" description="Disordered" evidence="1">
    <location>
        <begin position="27"/>
        <end position="48"/>
    </location>
</feature>
<protein>
    <submittedName>
        <fullName evidence="2">Uncharacterized protein</fullName>
    </submittedName>
</protein>
<reference evidence="2 3" key="2">
    <citation type="journal article" date="2012" name="Open Biol.">
        <title>Characteristics of nucleosomes and linker DNA regions on the genome of the basidiomycete Mixia osmundae revealed by mono- and dinucleosome mapping.</title>
        <authorList>
            <person name="Nishida H."/>
            <person name="Kondo S."/>
            <person name="Matsumoto T."/>
            <person name="Suzuki Y."/>
            <person name="Yoshikawa H."/>
            <person name="Taylor T.D."/>
            <person name="Sugiyama J."/>
        </authorList>
    </citation>
    <scope>NUCLEOTIDE SEQUENCE [LARGE SCALE GENOMIC DNA]</scope>
    <source>
        <strain evidence="3">CBS 9802 / IAM 14324 / JCM 22182 / KY 12970</strain>
    </source>
</reference>
<sequence>MPNILALWKRCGPISWADSVCARPMRSRPPSIRHRVDKSAPWSTCDHGREGSTRAVTDINAYDDSMASWARQARKVAATSPSRRASSAIADKHCRALIRLLLRSGASHPRMCAASDYSVRAGTVQVKAVEPEGREADRGDGRGVRVFVGRGSGMESEQIDAKIRVHTDQLARRGTKRSVLDHSPFESVEPVRSRGYRQKREREGSLANMARPGLMRSQADPDDTFAHLKELKAKQTSSYTKTRGGKPADSKTSTASESAIAAVPSDQTGKQKPGETDVPHLSTTSKACVRSAVEKSRQAEALKRRKTKKEQAAQRAKASETKFLARMASARSQGAVEGPIEVKQGRHANLSADSPGQDDAIMESAPKRARATRQSGRADHRHVKQTKPGPAEDLKRKTAQRHIKTIATGSVCGDTEQRPSIVQRRVSPRTSGNFETLSDTNKEALVKQAVLEAVPVLEAVIAPARPDHAGDNLAEHRFDINIPLPIFNEAVNLSGEASKAVTLGITRIVHSELSRHCLRLLEEHPRRFRSYGEAVDYVHQQCYDRMLGFQSISPALYSYVHNEPQDDHVDHVTDQLAKDIVSFIVGATFDMSKFNGLRQMPAFAPLLKATDQAPSAQLLAKIYEVQSAQILKAVPIFLEQKQNKHLTFDDFLHCWAGLPYELALDVTQFASFMLKYRHPKKS</sequence>
<accession>G7DSB9</accession>
<feature type="compositionally biased region" description="Basic and acidic residues" evidence="1">
    <location>
        <begin position="292"/>
        <end position="302"/>
    </location>
</feature>
<dbReference type="EMBL" id="BABT02000007">
    <property type="protein sequence ID" value="GAA93479.1"/>
    <property type="molecule type" value="Genomic_DNA"/>
</dbReference>
<dbReference type="AlphaFoldDB" id="G7DSB9"/>
<evidence type="ECO:0000313" key="2">
    <source>
        <dbReference type="EMBL" id="GAA93479.1"/>
    </source>
</evidence>